<dbReference type="GO" id="GO:0016787">
    <property type="term" value="F:hydrolase activity"/>
    <property type="evidence" value="ECO:0007669"/>
    <property type="project" value="UniProtKB-ARBA"/>
</dbReference>
<evidence type="ECO:0000313" key="1">
    <source>
        <dbReference type="EMBL" id="MXR37164.1"/>
    </source>
</evidence>
<dbReference type="Gene3D" id="3.40.720.10">
    <property type="entry name" value="Alkaline Phosphatase, subunit A"/>
    <property type="match status" value="1"/>
</dbReference>
<keyword evidence="2" id="KW-1185">Reference proteome</keyword>
<evidence type="ECO:0000313" key="2">
    <source>
        <dbReference type="Proteomes" id="UP000467214"/>
    </source>
</evidence>
<dbReference type="Pfam" id="PF01663">
    <property type="entry name" value="Phosphodiest"/>
    <property type="match status" value="1"/>
</dbReference>
<dbReference type="InterPro" id="IPR002591">
    <property type="entry name" value="Phosphodiest/P_Trfase"/>
</dbReference>
<name>A0A845BPI7_9NEIS</name>
<organism evidence="1 2">
    <name type="scientific">Craterilacuibacter sinensis</name>
    <dbReference type="NCBI Taxonomy" id="2686017"/>
    <lineage>
        <taxon>Bacteria</taxon>
        <taxon>Pseudomonadati</taxon>
        <taxon>Pseudomonadota</taxon>
        <taxon>Betaproteobacteria</taxon>
        <taxon>Neisseriales</taxon>
        <taxon>Neisseriaceae</taxon>
        <taxon>Craterilacuibacter</taxon>
    </lineage>
</organism>
<dbReference type="PANTHER" id="PTHR10151:SF120">
    <property type="entry name" value="BIS(5'-ADENOSYL)-TRIPHOSPHATASE"/>
    <property type="match status" value="1"/>
</dbReference>
<dbReference type="RefSeq" id="WP_124734516.1">
    <property type="nucleotide sequence ID" value="NZ_WSSB01000007.1"/>
</dbReference>
<sequence length="395" mass="43756">MIRLLSDECHWPDYAGHCLTNLVASLAHALGAPALHPPLSGAALADLQTDGRDIALLIVDGMGDNQLARHGPHSFLRAHQQGTLTSVFPSTTASAITTLQTGAAPAQHGLTGWEMWDADSQSIILPLPLTTRYSENTRQTPQTLAKHLFQAHSWFDQIQRPAYALLPQRLIHSPYSVHHTGRAKRIGHTHWGQLFEQLHELGTQQAKPGFIYAYTAQLDHEMHDVGPNDWAISRSFNLLDEEVERFCQRKRSRPMTLIITADHGFTSTPKAQRLQWEQLSATLRGKLRRPLSGEGRVRFCHTHDAEAGAFIELAREELGDKAWVLSGRELIEAGVFGPAPYHPALASRIGDAVLLMKPGYTLRDTLPGEKTVCLQGAHGGVSREEMQVPLIRIDL</sequence>
<comment type="caution">
    <text evidence="1">The sequence shown here is derived from an EMBL/GenBank/DDBJ whole genome shotgun (WGS) entry which is preliminary data.</text>
</comment>
<dbReference type="SUPFAM" id="SSF53649">
    <property type="entry name" value="Alkaline phosphatase-like"/>
    <property type="match status" value="1"/>
</dbReference>
<dbReference type="InterPro" id="IPR017850">
    <property type="entry name" value="Alkaline_phosphatase_core_sf"/>
</dbReference>
<reference evidence="1 2" key="1">
    <citation type="submission" date="2019-12" db="EMBL/GenBank/DDBJ databases">
        <title>Neisseriaceae gen. nov. sp. Genome sequencing and assembly.</title>
        <authorList>
            <person name="Liu Z."/>
            <person name="Li A."/>
        </authorList>
    </citation>
    <scope>NUCLEOTIDE SEQUENCE [LARGE SCALE GENOMIC DNA]</scope>
    <source>
        <strain evidence="1 2">B2N2-7</strain>
    </source>
</reference>
<dbReference type="AlphaFoldDB" id="A0A845BPI7"/>
<dbReference type="PANTHER" id="PTHR10151">
    <property type="entry name" value="ECTONUCLEOTIDE PYROPHOSPHATASE/PHOSPHODIESTERASE"/>
    <property type="match status" value="1"/>
</dbReference>
<protein>
    <submittedName>
        <fullName evidence="1">Phosphodiesterase</fullName>
    </submittedName>
</protein>
<dbReference type="Proteomes" id="UP000467214">
    <property type="component" value="Unassembled WGS sequence"/>
</dbReference>
<proteinExistence type="predicted"/>
<dbReference type="EMBL" id="WSSB01000007">
    <property type="protein sequence ID" value="MXR37164.1"/>
    <property type="molecule type" value="Genomic_DNA"/>
</dbReference>
<gene>
    <name evidence="1" type="ORF">GQF02_09290</name>
</gene>
<accession>A0A845BPI7</accession>